<dbReference type="SMART" id="SM00382">
    <property type="entry name" value="AAA"/>
    <property type="match status" value="1"/>
</dbReference>
<keyword evidence="7" id="KW-1185">Reference proteome</keyword>
<dbReference type="InterPro" id="IPR017871">
    <property type="entry name" value="ABC_transporter-like_CS"/>
</dbReference>
<dbReference type="PROSITE" id="PS50893">
    <property type="entry name" value="ABC_TRANSPORTER_2"/>
    <property type="match status" value="1"/>
</dbReference>
<accession>A0A410Q8V3</accession>
<dbReference type="Pfam" id="PF08352">
    <property type="entry name" value="oligo_HPY"/>
    <property type="match status" value="1"/>
</dbReference>
<dbReference type="GO" id="GO:0055085">
    <property type="term" value="P:transmembrane transport"/>
    <property type="evidence" value="ECO:0007669"/>
    <property type="project" value="UniProtKB-ARBA"/>
</dbReference>
<dbReference type="EMBL" id="CP035282">
    <property type="protein sequence ID" value="QAT60413.1"/>
    <property type="molecule type" value="Genomic_DNA"/>
</dbReference>
<dbReference type="SUPFAM" id="SSF52540">
    <property type="entry name" value="P-loop containing nucleoside triphosphate hydrolases"/>
    <property type="match status" value="1"/>
</dbReference>
<dbReference type="NCBIfam" id="NF008453">
    <property type="entry name" value="PRK11308.1"/>
    <property type="match status" value="1"/>
</dbReference>
<proteinExistence type="inferred from homology"/>
<dbReference type="GO" id="GO:0016887">
    <property type="term" value="F:ATP hydrolysis activity"/>
    <property type="evidence" value="ECO:0007669"/>
    <property type="project" value="InterPro"/>
</dbReference>
<evidence type="ECO:0000256" key="1">
    <source>
        <dbReference type="ARBA" id="ARBA00005417"/>
    </source>
</evidence>
<gene>
    <name evidence="6" type="ORF">EQM13_01910</name>
</gene>
<evidence type="ECO:0000313" key="6">
    <source>
        <dbReference type="EMBL" id="QAT60413.1"/>
    </source>
</evidence>
<dbReference type="GO" id="GO:0005524">
    <property type="term" value="F:ATP binding"/>
    <property type="evidence" value="ECO:0007669"/>
    <property type="project" value="UniProtKB-KW"/>
</dbReference>
<name>A0A410Q8V3_9FIRM</name>
<protein>
    <submittedName>
        <fullName evidence="6">Dipeptide ABC transporter ATP-binding protein</fullName>
    </submittedName>
</protein>
<dbReference type="Gene3D" id="3.40.50.300">
    <property type="entry name" value="P-loop containing nucleotide triphosphate hydrolases"/>
    <property type="match status" value="1"/>
</dbReference>
<evidence type="ECO:0000256" key="4">
    <source>
        <dbReference type="ARBA" id="ARBA00022840"/>
    </source>
</evidence>
<comment type="similarity">
    <text evidence="1">Belongs to the ABC transporter superfamily.</text>
</comment>
<dbReference type="GO" id="GO:0015833">
    <property type="term" value="P:peptide transport"/>
    <property type="evidence" value="ECO:0007669"/>
    <property type="project" value="InterPro"/>
</dbReference>
<feature type="domain" description="ABC transporter" evidence="5">
    <location>
        <begin position="6"/>
        <end position="256"/>
    </location>
</feature>
<evidence type="ECO:0000313" key="7">
    <source>
        <dbReference type="Proteomes" id="UP000287969"/>
    </source>
</evidence>
<evidence type="ECO:0000256" key="3">
    <source>
        <dbReference type="ARBA" id="ARBA00022741"/>
    </source>
</evidence>
<dbReference type="InterPro" id="IPR003593">
    <property type="entry name" value="AAA+_ATPase"/>
</dbReference>
<keyword evidence="2" id="KW-0813">Transport</keyword>
<dbReference type="InterPro" id="IPR027417">
    <property type="entry name" value="P-loop_NTPase"/>
</dbReference>
<reference evidence="7" key="1">
    <citation type="submission" date="2019-01" db="EMBL/GenBank/DDBJ databases">
        <title>Draft genomes of a novel of Sporanaerobacter strains.</title>
        <authorList>
            <person name="Ma S."/>
        </authorList>
    </citation>
    <scope>NUCLEOTIDE SEQUENCE [LARGE SCALE GENOMIC DNA]</scope>
    <source>
        <strain evidence="7">NJN-17</strain>
    </source>
</reference>
<dbReference type="InterPro" id="IPR050319">
    <property type="entry name" value="ABC_transp_ATP-bind"/>
</dbReference>
<dbReference type="RefSeq" id="WP_071139858.1">
    <property type="nucleotide sequence ID" value="NZ_CP035282.1"/>
</dbReference>
<dbReference type="InterPro" id="IPR013563">
    <property type="entry name" value="Oligopep_ABC_C"/>
</dbReference>
<keyword evidence="3" id="KW-0547">Nucleotide-binding</keyword>
<keyword evidence="4 6" id="KW-0067">ATP-binding</keyword>
<dbReference type="PROSITE" id="PS00211">
    <property type="entry name" value="ABC_TRANSPORTER_1"/>
    <property type="match status" value="1"/>
</dbReference>
<organism evidence="6 7">
    <name type="scientific">Acidilutibacter cellobiosedens</name>
    <dbReference type="NCBI Taxonomy" id="2507161"/>
    <lineage>
        <taxon>Bacteria</taxon>
        <taxon>Bacillati</taxon>
        <taxon>Bacillota</taxon>
        <taxon>Tissierellia</taxon>
        <taxon>Tissierellales</taxon>
        <taxon>Acidilutibacteraceae</taxon>
        <taxon>Acidilutibacter</taxon>
    </lineage>
</organism>
<dbReference type="AlphaFoldDB" id="A0A410Q8V3"/>
<evidence type="ECO:0000259" key="5">
    <source>
        <dbReference type="PROSITE" id="PS50893"/>
    </source>
</evidence>
<evidence type="ECO:0000256" key="2">
    <source>
        <dbReference type="ARBA" id="ARBA00022448"/>
    </source>
</evidence>
<dbReference type="CDD" id="cd03257">
    <property type="entry name" value="ABC_NikE_OppD_transporters"/>
    <property type="match status" value="1"/>
</dbReference>
<dbReference type="FunFam" id="3.40.50.300:FF:000016">
    <property type="entry name" value="Oligopeptide ABC transporter ATP-binding component"/>
    <property type="match status" value="1"/>
</dbReference>
<dbReference type="Proteomes" id="UP000287969">
    <property type="component" value="Chromosome"/>
</dbReference>
<dbReference type="PANTHER" id="PTHR43776">
    <property type="entry name" value="TRANSPORT ATP-BINDING PROTEIN"/>
    <property type="match status" value="1"/>
</dbReference>
<dbReference type="KEGG" id="spoa:EQM13_01910"/>
<dbReference type="NCBIfam" id="TIGR01727">
    <property type="entry name" value="oligo_HPY"/>
    <property type="match status" value="1"/>
</dbReference>
<dbReference type="InterPro" id="IPR003439">
    <property type="entry name" value="ABC_transporter-like_ATP-bd"/>
</dbReference>
<sequence>MSSPILKVENLKKYFPVKSGKLFGEKAYLKAVNDVTFSIEKGKTLGLIGESGCGKSTVGKAVMGLFKATSGSIKYQDKDISSYSSKEIKKFRRNVQMIFQDPYSSLDPKKRISYAVQEPLYIHNIGTPKERLERAKELLETVGLSYYYMNRYPHEFSGGQRQRINIARALTLNPELLVCDEPTSALDVSIQAQVLNLFKQLQEKFELTYLFISHSLNVVKYLSDNIAVMYLGKMVELGDSNGIYKKPLHPYTQALFSAIPTEDPTAKVDRIILKGEVPSPLKPPSGCQFHNRCPYAKSICKELSPELAEIEKDHKVACHIYEDGWTSM</sequence>
<dbReference type="Pfam" id="PF00005">
    <property type="entry name" value="ABC_tran"/>
    <property type="match status" value="1"/>
</dbReference>
<dbReference type="OrthoDB" id="9806285at2"/>